<comment type="caution">
    <text evidence="1">The sequence shown here is derived from an EMBL/GenBank/DDBJ whole genome shotgun (WGS) entry which is preliminary data.</text>
</comment>
<organism evidence="1 2">
    <name type="scientific">Taxus chinensis</name>
    <name type="common">Chinese yew</name>
    <name type="synonym">Taxus wallichiana var. chinensis</name>
    <dbReference type="NCBI Taxonomy" id="29808"/>
    <lineage>
        <taxon>Eukaryota</taxon>
        <taxon>Viridiplantae</taxon>
        <taxon>Streptophyta</taxon>
        <taxon>Embryophyta</taxon>
        <taxon>Tracheophyta</taxon>
        <taxon>Spermatophyta</taxon>
        <taxon>Pinopsida</taxon>
        <taxon>Pinidae</taxon>
        <taxon>Conifers II</taxon>
        <taxon>Cupressales</taxon>
        <taxon>Taxaceae</taxon>
        <taxon>Taxus</taxon>
    </lineage>
</organism>
<evidence type="ECO:0000313" key="2">
    <source>
        <dbReference type="Proteomes" id="UP000824469"/>
    </source>
</evidence>
<name>A0AA38FQR4_TAXCH</name>
<feature type="non-terminal residue" evidence="1">
    <location>
        <position position="83"/>
    </location>
</feature>
<gene>
    <name evidence="1" type="ORF">KI387_036411</name>
</gene>
<reference evidence="1 2" key="1">
    <citation type="journal article" date="2021" name="Nat. Plants">
        <title>The Taxus genome provides insights into paclitaxel biosynthesis.</title>
        <authorList>
            <person name="Xiong X."/>
            <person name="Gou J."/>
            <person name="Liao Q."/>
            <person name="Li Y."/>
            <person name="Zhou Q."/>
            <person name="Bi G."/>
            <person name="Li C."/>
            <person name="Du R."/>
            <person name="Wang X."/>
            <person name="Sun T."/>
            <person name="Guo L."/>
            <person name="Liang H."/>
            <person name="Lu P."/>
            <person name="Wu Y."/>
            <person name="Zhang Z."/>
            <person name="Ro D.K."/>
            <person name="Shang Y."/>
            <person name="Huang S."/>
            <person name="Yan J."/>
        </authorList>
    </citation>
    <scope>NUCLEOTIDE SEQUENCE [LARGE SCALE GENOMIC DNA]</scope>
    <source>
        <strain evidence="1">Ta-2019</strain>
    </source>
</reference>
<protein>
    <submittedName>
        <fullName evidence="1">Uncharacterized protein</fullName>
    </submittedName>
</protein>
<dbReference type="Proteomes" id="UP000824469">
    <property type="component" value="Unassembled WGS sequence"/>
</dbReference>
<accession>A0AA38FQR4</accession>
<dbReference type="AlphaFoldDB" id="A0AA38FQR4"/>
<dbReference type="EMBL" id="JAHRHJ020000007">
    <property type="protein sequence ID" value="KAH9308500.1"/>
    <property type="molecule type" value="Genomic_DNA"/>
</dbReference>
<evidence type="ECO:0000313" key="1">
    <source>
        <dbReference type="EMBL" id="KAH9308500.1"/>
    </source>
</evidence>
<sequence length="83" mass="9224">MAAENPNFSPVSLGSFGWNSVHLETTDLGGCFFATGDNGFCPIRLIGKEDGDFPLTIHSEMATDRLDVSHEGRFDHKEMWDFT</sequence>
<keyword evidence="2" id="KW-1185">Reference proteome</keyword>
<proteinExistence type="predicted"/>